<dbReference type="GO" id="GO:0004177">
    <property type="term" value="F:aminopeptidase activity"/>
    <property type="evidence" value="ECO:0007669"/>
    <property type="project" value="UniProtKB-KW"/>
</dbReference>
<accession>A0A0P1INJ8</accession>
<keyword evidence="2" id="KW-0645">Protease</keyword>
<dbReference type="InterPro" id="IPR016117">
    <property type="entry name" value="ArgJ-like_dom_sf"/>
</dbReference>
<dbReference type="Proteomes" id="UP000051870">
    <property type="component" value="Unassembled WGS sequence"/>
</dbReference>
<gene>
    <name evidence="2" type="ORF">PH7735_03970</name>
</gene>
<name>A0A0P1INJ8_9RHOB</name>
<dbReference type="Gene3D" id="3.60.70.12">
    <property type="entry name" value="L-amino peptidase D-ALA esterase/amidase"/>
    <property type="match status" value="1"/>
</dbReference>
<reference evidence="3" key="1">
    <citation type="submission" date="2015-09" db="EMBL/GenBank/DDBJ databases">
        <authorList>
            <person name="Rodrigo-Torres Lidia"/>
            <person name="Arahal R.David."/>
        </authorList>
    </citation>
    <scope>NUCLEOTIDE SEQUENCE [LARGE SCALE GENOMIC DNA]</scope>
    <source>
        <strain evidence="3">CECT 7735</strain>
    </source>
</reference>
<dbReference type="RefSeq" id="WP_058313120.1">
    <property type="nucleotide sequence ID" value="NZ_CYTW01000007.1"/>
</dbReference>
<organism evidence="2 3">
    <name type="scientific">Shimia thalassica</name>
    <dbReference type="NCBI Taxonomy" id="1715693"/>
    <lineage>
        <taxon>Bacteria</taxon>
        <taxon>Pseudomonadati</taxon>
        <taxon>Pseudomonadota</taxon>
        <taxon>Alphaproteobacteria</taxon>
        <taxon>Rhodobacterales</taxon>
        <taxon>Roseobacteraceae</taxon>
    </lineage>
</organism>
<dbReference type="EMBL" id="CYTW01000007">
    <property type="protein sequence ID" value="CUK14845.1"/>
    <property type="molecule type" value="Genomic_DNA"/>
</dbReference>
<keyword evidence="2" id="KW-0031">Aminopeptidase</keyword>
<sequence>MQTGPRNLITDVTGLVVGNASDAEIKTGVTVLTADDAFTAGIHIMGGAPGTRESDLLAPDKTVQQVNALTLAGGSAFGLDAASGVADALRLQGRGFAVGDQIVPIVPCAILFDLLNGGDKDWPENPYKRLGAQALGAVGETFNLGSVGAGTGAMLASFKGGLGSASVVLPSGHTVGALVAVNALGDATVDGTHFWAAPFEAGAEFGGLGPAHDYPAGLPPTKLASHNANTTIAIVATDAILDQSQCTRLATSAHDGMARALVPSHTPMDGDLVFGVSTSAKPLVNPAEDTMWLGHAGATCLARAIARAVFHATPAAKDPVPAYSYQVT</sequence>
<dbReference type="Pfam" id="PF03576">
    <property type="entry name" value="Peptidase_S58"/>
    <property type="match status" value="1"/>
</dbReference>
<dbReference type="SUPFAM" id="SSF56266">
    <property type="entry name" value="DmpA/ArgJ-like"/>
    <property type="match status" value="1"/>
</dbReference>
<dbReference type="InterPro" id="IPR005321">
    <property type="entry name" value="Peptidase_S58_DmpA"/>
</dbReference>
<keyword evidence="3" id="KW-1185">Reference proteome</keyword>
<keyword evidence="2" id="KW-0378">Hydrolase</keyword>
<comment type="similarity">
    <text evidence="1">Belongs to the peptidase S58 family.</text>
</comment>
<evidence type="ECO:0000313" key="3">
    <source>
        <dbReference type="Proteomes" id="UP000051870"/>
    </source>
</evidence>
<protein>
    <submittedName>
        <fullName evidence="2">L-aminopeptidase/D-esterase</fullName>
    </submittedName>
</protein>
<dbReference type="PANTHER" id="PTHR36512:SF3">
    <property type="entry name" value="BLR5678 PROTEIN"/>
    <property type="match status" value="1"/>
</dbReference>
<evidence type="ECO:0000313" key="2">
    <source>
        <dbReference type="EMBL" id="CUK14845.1"/>
    </source>
</evidence>
<proteinExistence type="inferred from homology"/>
<dbReference type="AlphaFoldDB" id="A0A0P1INJ8"/>
<evidence type="ECO:0000256" key="1">
    <source>
        <dbReference type="ARBA" id="ARBA00007068"/>
    </source>
</evidence>
<dbReference type="STRING" id="1715693.PH7735_03970"/>
<dbReference type="GeneID" id="83882934"/>
<dbReference type="CDD" id="cd02252">
    <property type="entry name" value="nylC_like"/>
    <property type="match status" value="1"/>
</dbReference>
<dbReference type="PANTHER" id="PTHR36512">
    <property type="entry name" value="D-AMINOPEPTIDASE"/>
    <property type="match status" value="1"/>
</dbReference>